<keyword evidence="3" id="KW-1185">Reference proteome</keyword>
<feature type="region of interest" description="Disordered" evidence="1">
    <location>
        <begin position="51"/>
        <end position="74"/>
    </location>
</feature>
<dbReference type="AlphaFoldDB" id="A0A5B7FMN2"/>
<organism evidence="2 3">
    <name type="scientific">Portunus trituberculatus</name>
    <name type="common">Swimming crab</name>
    <name type="synonym">Neptunus trituberculatus</name>
    <dbReference type="NCBI Taxonomy" id="210409"/>
    <lineage>
        <taxon>Eukaryota</taxon>
        <taxon>Metazoa</taxon>
        <taxon>Ecdysozoa</taxon>
        <taxon>Arthropoda</taxon>
        <taxon>Crustacea</taxon>
        <taxon>Multicrustacea</taxon>
        <taxon>Malacostraca</taxon>
        <taxon>Eumalacostraca</taxon>
        <taxon>Eucarida</taxon>
        <taxon>Decapoda</taxon>
        <taxon>Pleocyemata</taxon>
        <taxon>Brachyura</taxon>
        <taxon>Eubrachyura</taxon>
        <taxon>Portunoidea</taxon>
        <taxon>Portunidae</taxon>
        <taxon>Portuninae</taxon>
        <taxon>Portunus</taxon>
    </lineage>
</organism>
<protein>
    <submittedName>
        <fullName evidence="2">Uncharacterized protein</fullName>
    </submittedName>
</protein>
<reference evidence="2 3" key="1">
    <citation type="submission" date="2019-05" db="EMBL/GenBank/DDBJ databases">
        <title>Another draft genome of Portunus trituberculatus and its Hox gene families provides insights of decapod evolution.</title>
        <authorList>
            <person name="Jeong J.-H."/>
            <person name="Song I."/>
            <person name="Kim S."/>
            <person name="Choi T."/>
            <person name="Kim D."/>
            <person name="Ryu S."/>
            <person name="Kim W."/>
        </authorList>
    </citation>
    <scope>NUCLEOTIDE SEQUENCE [LARGE SCALE GENOMIC DNA]</scope>
    <source>
        <tissue evidence="2">Muscle</tissue>
    </source>
</reference>
<evidence type="ECO:0000313" key="2">
    <source>
        <dbReference type="EMBL" id="MPC46587.1"/>
    </source>
</evidence>
<dbReference type="Proteomes" id="UP000324222">
    <property type="component" value="Unassembled WGS sequence"/>
</dbReference>
<proteinExistence type="predicted"/>
<comment type="caution">
    <text evidence="2">The sequence shown here is derived from an EMBL/GenBank/DDBJ whole genome shotgun (WGS) entry which is preliminary data.</text>
</comment>
<evidence type="ECO:0000313" key="3">
    <source>
        <dbReference type="Proteomes" id="UP000324222"/>
    </source>
</evidence>
<dbReference type="EMBL" id="VSRR010007278">
    <property type="protein sequence ID" value="MPC46587.1"/>
    <property type="molecule type" value="Genomic_DNA"/>
</dbReference>
<accession>A0A5B7FMN2</accession>
<sequence length="178" mass="19280">MVVLVSSLLPSPPISAAAVLSMCVINHSFSSYSFPLSQVCIAYPAPFPTRLSPPQHSPPSPRPSHARPASSGPNHTVGIVYSEARSKQQRNNNTMNVYSALQTSEPRGKIMFSFSSSSCFSPSFYHRTYPYVSIPLCLSLTPYSLSIPATSTVLPRPAFSYAPITPQSQGKEILVTMV</sequence>
<evidence type="ECO:0000256" key="1">
    <source>
        <dbReference type="SAM" id="MobiDB-lite"/>
    </source>
</evidence>
<gene>
    <name evidence="2" type="ORF">E2C01_040308</name>
</gene>
<name>A0A5B7FMN2_PORTR</name>